<name>A0ABU8C9K2_9GAMM</name>
<dbReference type="EMBL" id="JALAAR010000012">
    <property type="protein sequence ID" value="MEH8018351.1"/>
    <property type="molecule type" value="Genomic_DNA"/>
</dbReference>
<evidence type="ECO:0000313" key="1">
    <source>
        <dbReference type="EMBL" id="MEH8018351.1"/>
    </source>
</evidence>
<organism evidence="1 2">
    <name type="scientific">Rheinheimera muenzenbergensis</name>
    <dbReference type="NCBI Taxonomy" id="1193628"/>
    <lineage>
        <taxon>Bacteria</taxon>
        <taxon>Pseudomonadati</taxon>
        <taxon>Pseudomonadota</taxon>
        <taxon>Gammaproteobacteria</taxon>
        <taxon>Chromatiales</taxon>
        <taxon>Chromatiaceae</taxon>
        <taxon>Rheinheimera</taxon>
    </lineage>
</organism>
<gene>
    <name evidence="1" type="ORF">MN202_14005</name>
</gene>
<proteinExistence type="predicted"/>
<protein>
    <submittedName>
        <fullName evidence="1">Uncharacterized protein</fullName>
    </submittedName>
</protein>
<accession>A0ABU8C9K2</accession>
<sequence>MDLFLVAIVLFLLINIAVAVAMLRRVNLHNDSVLAWEQQQTTALRNSPVVALPTASFDTVRLPEAA</sequence>
<dbReference type="Proteomes" id="UP001375382">
    <property type="component" value="Unassembled WGS sequence"/>
</dbReference>
<comment type="caution">
    <text evidence="1">The sequence shown here is derived from an EMBL/GenBank/DDBJ whole genome shotgun (WGS) entry which is preliminary data.</text>
</comment>
<keyword evidence="2" id="KW-1185">Reference proteome</keyword>
<dbReference type="RefSeq" id="WP_335736758.1">
    <property type="nucleotide sequence ID" value="NZ_JALAAR010000012.1"/>
</dbReference>
<reference evidence="1 2" key="1">
    <citation type="journal article" date="2023" name="Ecotoxicol. Environ. Saf.">
        <title>Mercury remediation potential of mercury-resistant strain Rheinheimera metallidurans sp. nov. isolated from a municipal waste dumping site.</title>
        <authorList>
            <person name="Yadav V."/>
            <person name="Manjhi A."/>
            <person name="Vadakedath N."/>
        </authorList>
    </citation>
    <scope>NUCLEOTIDE SEQUENCE [LARGE SCALE GENOMIC DNA]</scope>
    <source>
        <strain evidence="1 2">E-49</strain>
    </source>
</reference>
<evidence type="ECO:0000313" key="2">
    <source>
        <dbReference type="Proteomes" id="UP001375382"/>
    </source>
</evidence>